<proteinExistence type="predicted"/>
<feature type="region of interest" description="Disordered" evidence="1">
    <location>
        <begin position="92"/>
        <end position="134"/>
    </location>
</feature>
<dbReference type="NCBIfam" id="NF006040">
    <property type="entry name" value="PRK08183.1"/>
    <property type="match status" value="1"/>
</dbReference>
<evidence type="ECO:0000256" key="1">
    <source>
        <dbReference type="SAM" id="MobiDB-lite"/>
    </source>
</evidence>
<dbReference type="RefSeq" id="WP_066767231.1">
    <property type="nucleotide sequence ID" value="NZ_CP013244.1"/>
</dbReference>
<dbReference type="STRING" id="1759059.ATE48_01765"/>
<dbReference type="KEGG" id="cbot:ATE48_01765"/>
<dbReference type="PANTHER" id="PTHR12910">
    <property type="entry name" value="NADH-UBIQUINONE OXIDOREDUCTASE SUBUNIT B17.2"/>
    <property type="match status" value="1"/>
</dbReference>
<evidence type="ECO:0000313" key="2">
    <source>
        <dbReference type="EMBL" id="ANP44737.1"/>
    </source>
</evidence>
<dbReference type="GO" id="GO:0006979">
    <property type="term" value="P:response to oxidative stress"/>
    <property type="evidence" value="ECO:0007669"/>
    <property type="project" value="TreeGrafter"/>
</dbReference>
<accession>A0A1B1ADV8</accession>
<sequence>MLKAIFSWWNGATVGARLDIWRRGVFVGEDEQGNKYFEEKRPSIEGRKRRYVIYNGLAEASRVSPDWHGWMHHTVAEPPTIAPLKRQAWEKPHQPNLTGTVRAYRPKGSLARGGVRQASTADYEAWSPDSGDRR</sequence>
<dbReference type="Proteomes" id="UP000092498">
    <property type="component" value="Chromosome"/>
</dbReference>
<reference evidence="2 3" key="1">
    <citation type="submission" date="2015-11" db="EMBL/GenBank/DDBJ databases">
        <title>Whole-Genome Sequence of Candidatus Oderbacter manganicum from the National Park Lower Oder Valley, Germany.</title>
        <authorList>
            <person name="Braun B."/>
            <person name="Liere K."/>
            <person name="Szewzyk U."/>
        </authorList>
    </citation>
    <scope>NUCLEOTIDE SEQUENCE [LARGE SCALE GENOMIC DNA]</scope>
    <source>
        <strain evidence="2 3">OTSz_A_272</strain>
    </source>
</reference>
<organism evidence="2 3">
    <name type="scientific">Candidatus Viadribacter manganicus</name>
    <dbReference type="NCBI Taxonomy" id="1759059"/>
    <lineage>
        <taxon>Bacteria</taxon>
        <taxon>Pseudomonadati</taxon>
        <taxon>Pseudomonadota</taxon>
        <taxon>Alphaproteobacteria</taxon>
        <taxon>Hyphomonadales</taxon>
        <taxon>Hyphomonadaceae</taxon>
        <taxon>Candidatus Viadribacter</taxon>
    </lineage>
</organism>
<dbReference type="PANTHER" id="PTHR12910:SF2">
    <property type="entry name" value="NADH DEHYDROGENASE [UBIQUINONE] 1 ALPHA SUBCOMPLEX SUBUNIT 12"/>
    <property type="match status" value="1"/>
</dbReference>
<dbReference type="OrthoDB" id="9795340at2"/>
<dbReference type="EMBL" id="CP013244">
    <property type="protein sequence ID" value="ANP44737.1"/>
    <property type="molecule type" value="Genomic_DNA"/>
</dbReference>
<evidence type="ECO:0000313" key="3">
    <source>
        <dbReference type="Proteomes" id="UP000092498"/>
    </source>
</evidence>
<name>A0A1B1ADV8_9PROT</name>
<keyword evidence="3" id="KW-1185">Reference proteome</keyword>
<protein>
    <submittedName>
        <fullName evidence="2">NADH dehydrogenase</fullName>
    </submittedName>
</protein>
<dbReference type="AlphaFoldDB" id="A0A1B1ADV8"/>
<gene>
    <name evidence="2" type="ORF">ATE48_01765</name>
</gene>
<dbReference type="InParanoid" id="A0A1B1ADV8"/>
<dbReference type="Pfam" id="PF05071">
    <property type="entry name" value="NDUFA12"/>
    <property type="match status" value="1"/>
</dbReference>
<dbReference type="InterPro" id="IPR007763">
    <property type="entry name" value="NDUFA12"/>
</dbReference>
<dbReference type="GO" id="GO:0045271">
    <property type="term" value="C:respiratory chain complex I"/>
    <property type="evidence" value="ECO:0007669"/>
    <property type="project" value="InterPro"/>
</dbReference>